<reference evidence="5" key="1">
    <citation type="submission" date="2022-03" db="EMBL/GenBank/DDBJ databases">
        <authorList>
            <person name="Martin C."/>
        </authorList>
    </citation>
    <scope>NUCLEOTIDE SEQUENCE</scope>
</reference>
<dbReference type="AlphaFoldDB" id="A0A8S4N0A9"/>
<feature type="region of interest" description="Disordered" evidence="3">
    <location>
        <begin position="183"/>
        <end position="297"/>
    </location>
</feature>
<dbReference type="EMBL" id="CAIIXF020000001">
    <property type="protein sequence ID" value="CAH1774573.1"/>
    <property type="molecule type" value="Genomic_DNA"/>
</dbReference>
<dbReference type="InterPro" id="IPR042803">
    <property type="entry name" value="TCF19"/>
</dbReference>
<evidence type="ECO:0000313" key="6">
    <source>
        <dbReference type="Proteomes" id="UP000749559"/>
    </source>
</evidence>
<comment type="caution">
    <text evidence="5">The sequence shown here is derived from an EMBL/GenBank/DDBJ whole genome shotgun (WGS) entry which is preliminary data.</text>
</comment>
<evidence type="ECO:0000256" key="1">
    <source>
        <dbReference type="ARBA" id="ARBA00004123"/>
    </source>
</evidence>
<dbReference type="GO" id="GO:0010468">
    <property type="term" value="P:regulation of gene expression"/>
    <property type="evidence" value="ECO:0007669"/>
    <property type="project" value="InterPro"/>
</dbReference>
<dbReference type="InterPro" id="IPR013083">
    <property type="entry name" value="Znf_RING/FYVE/PHD"/>
</dbReference>
<dbReference type="PROSITE" id="PS50006">
    <property type="entry name" value="FHA_DOMAIN"/>
    <property type="match status" value="1"/>
</dbReference>
<dbReference type="GO" id="GO:0005634">
    <property type="term" value="C:nucleus"/>
    <property type="evidence" value="ECO:0007669"/>
    <property type="project" value="UniProtKB-SubCell"/>
</dbReference>
<comment type="subcellular location">
    <subcellularLocation>
        <location evidence="1">Nucleus</location>
    </subcellularLocation>
</comment>
<feature type="compositionally biased region" description="Acidic residues" evidence="3">
    <location>
        <begin position="221"/>
        <end position="231"/>
    </location>
</feature>
<evidence type="ECO:0000313" key="5">
    <source>
        <dbReference type="EMBL" id="CAH1774573.1"/>
    </source>
</evidence>
<dbReference type="OrthoDB" id="436852at2759"/>
<dbReference type="SMART" id="SM00240">
    <property type="entry name" value="FHA"/>
    <property type="match status" value="1"/>
</dbReference>
<name>A0A8S4N0A9_OWEFU</name>
<dbReference type="Proteomes" id="UP000749559">
    <property type="component" value="Unassembled WGS sequence"/>
</dbReference>
<evidence type="ECO:0000259" key="4">
    <source>
        <dbReference type="PROSITE" id="PS50006"/>
    </source>
</evidence>
<proteinExistence type="predicted"/>
<dbReference type="PANTHER" id="PTHR15464:SF1">
    <property type="entry name" value="TRANSCRIPTION FACTOR 19"/>
    <property type="match status" value="1"/>
</dbReference>
<dbReference type="Gene3D" id="3.30.40.10">
    <property type="entry name" value="Zinc/RING finger domain, C3HC4 (zinc finger)"/>
    <property type="match status" value="1"/>
</dbReference>
<keyword evidence="2" id="KW-0539">Nucleus</keyword>
<gene>
    <name evidence="5" type="ORF">OFUS_LOCUS2005</name>
</gene>
<organism evidence="5 6">
    <name type="scientific">Owenia fusiformis</name>
    <name type="common">Polychaete worm</name>
    <dbReference type="NCBI Taxonomy" id="6347"/>
    <lineage>
        <taxon>Eukaryota</taxon>
        <taxon>Metazoa</taxon>
        <taxon>Spiralia</taxon>
        <taxon>Lophotrochozoa</taxon>
        <taxon>Annelida</taxon>
        <taxon>Polychaeta</taxon>
        <taxon>Sedentaria</taxon>
        <taxon>Canalipalpata</taxon>
        <taxon>Sabellida</taxon>
        <taxon>Oweniida</taxon>
        <taxon>Oweniidae</taxon>
        <taxon>Owenia</taxon>
    </lineage>
</organism>
<sequence length="356" mass="39803">MTEFHLRRIGVPPSHPEVGNCLRLKNHNNARTTFGRDTSQSHYIDSTQYERLISRRQAEITCLETQNGALQFVLKDMSLNGTYVNDVRVNGQCVLNSGDSVTFGHIQGVKISPGQYAPQNDSEFKFVFEEVTEDNQSLEPEIVYHTLDTVGTDVTDCTDTDYIPPDSTTNDTSTNYVALQTTNTYHGDSGIEDANSRGQERLSMGSPDADELGAQEVVGSGEEEDNSDSEEDIFKAKTNKKGGKKKDTPKNTKANKAKETQKITGAAKRKKGSRRPSIGKKKQKLDSSSNQDQDDTWYWHDDSNKCAAYDCERPGNNEKVEWVQCDDCDEWYHTQCAGCKYSLVKKSNTEFHCGCT</sequence>
<dbReference type="Gene3D" id="2.60.200.20">
    <property type="match status" value="1"/>
</dbReference>
<keyword evidence="6" id="KW-1185">Reference proteome</keyword>
<evidence type="ECO:0000256" key="2">
    <source>
        <dbReference type="ARBA" id="ARBA00023242"/>
    </source>
</evidence>
<dbReference type="PANTHER" id="PTHR15464">
    <property type="entry name" value="TRANSCRIPTION FACTOR 19"/>
    <property type="match status" value="1"/>
</dbReference>
<feature type="domain" description="FHA" evidence="4">
    <location>
        <begin position="32"/>
        <end position="89"/>
    </location>
</feature>
<evidence type="ECO:0000256" key="3">
    <source>
        <dbReference type="SAM" id="MobiDB-lite"/>
    </source>
</evidence>
<dbReference type="SUPFAM" id="SSF57903">
    <property type="entry name" value="FYVE/PHD zinc finger"/>
    <property type="match status" value="1"/>
</dbReference>
<dbReference type="InterPro" id="IPR000253">
    <property type="entry name" value="FHA_dom"/>
</dbReference>
<dbReference type="InterPro" id="IPR011011">
    <property type="entry name" value="Znf_FYVE_PHD"/>
</dbReference>
<dbReference type="Pfam" id="PF00498">
    <property type="entry name" value="FHA"/>
    <property type="match status" value="1"/>
</dbReference>
<accession>A0A8S4N0A9</accession>
<dbReference type="InterPro" id="IPR008984">
    <property type="entry name" value="SMAD_FHA_dom_sf"/>
</dbReference>
<dbReference type="SUPFAM" id="SSF49879">
    <property type="entry name" value="SMAD/FHA domain"/>
    <property type="match status" value="1"/>
</dbReference>
<feature type="compositionally biased region" description="Basic and acidic residues" evidence="3">
    <location>
        <begin position="245"/>
        <end position="261"/>
    </location>
</feature>
<protein>
    <recommendedName>
        <fullName evidence="4">FHA domain-containing protein</fullName>
    </recommendedName>
</protein>
<feature type="compositionally biased region" description="Basic residues" evidence="3">
    <location>
        <begin position="267"/>
        <end position="283"/>
    </location>
</feature>